<proteinExistence type="predicted"/>
<sequence>MLARRASALPVVPRGLWGCRGAGPAPGGLAAGWERLNELAARGDVPGAEAVFSSIIGEVSPSKRTMAFNTIRACANAGDFGEACCWFERIRRRLCQGENLREAPQGPGGGWSA</sequence>
<dbReference type="EMBL" id="CAUYUJ010018949">
    <property type="protein sequence ID" value="CAK0887537.1"/>
    <property type="molecule type" value="Genomic_DNA"/>
</dbReference>
<evidence type="ECO:0000313" key="1">
    <source>
        <dbReference type="EMBL" id="CAK0887537.1"/>
    </source>
</evidence>
<gene>
    <name evidence="1" type="ORF">PCOR1329_LOCUS68563</name>
</gene>
<dbReference type="Proteomes" id="UP001189429">
    <property type="component" value="Unassembled WGS sequence"/>
</dbReference>
<organism evidence="1 2">
    <name type="scientific">Prorocentrum cordatum</name>
    <dbReference type="NCBI Taxonomy" id="2364126"/>
    <lineage>
        <taxon>Eukaryota</taxon>
        <taxon>Sar</taxon>
        <taxon>Alveolata</taxon>
        <taxon>Dinophyceae</taxon>
        <taxon>Prorocentrales</taxon>
        <taxon>Prorocentraceae</taxon>
        <taxon>Prorocentrum</taxon>
    </lineage>
</organism>
<reference evidence="1" key="1">
    <citation type="submission" date="2023-10" db="EMBL/GenBank/DDBJ databases">
        <authorList>
            <person name="Chen Y."/>
            <person name="Shah S."/>
            <person name="Dougan E. K."/>
            <person name="Thang M."/>
            <person name="Chan C."/>
        </authorList>
    </citation>
    <scope>NUCLEOTIDE SEQUENCE [LARGE SCALE GENOMIC DNA]</scope>
</reference>
<comment type="caution">
    <text evidence="1">The sequence shown here is derived from an EMBL/GenBank/DDBJ whole genome shotgun (WGS) entry which is preliminary data.</text>
</comment>
<evidence type="ECO:0000313" key="2">
    <source>
        <dbReference type="Proteomes" id="UP001189429"/>
    </source>
</evidence>
<name>A0ABN9WLR4_9DINO</name>
<keyword evidence="2" id="KW-1185">Reference proteome</keyword>
<protein>
    <submittedName>
        <fullName evidence="1">Uncharacterized protein</fullName>
    </submittedName>
</protein>
<accession>A0ABN9WLR4</accession>